<evidence type="ECO:0000256" key="1">
    <source>
        <dbReference type="SAM" id="Phobius"/>
    </source>
</evidence>
<gene>
    <name evidence="3" type="ORF">VITFI_CDS1767</name>
</gene>
<keyword evidence="1" id="KW-0472">Membrane</keyword>
<feature type="transmembrane region" description="Helical" evidence="1">
    <location>
        <begin position="191"/>
        <end position="213"/>
    </location>
</feature>
<evidence type="ECO:0000259" key="2">
    <source>
        <dbReference type="PROSITE" id="PS50109"/>
    </source>
</evidence>
<dbReference type="InterPro" id="IPR003594">
    <property type="entry name" value="HATPase_dom"/>
</dbReference>
<proteinExistence type="predicted"/>
<dbReference type="Pfam" id="PF02518">
    <property type="entry name" value="HATPase_c"/>
    <property type="match status" value="1"/>
</dbReference>
<dbReference type="Gene3D" id="3.30.565.10">
    <property type="entry name" value="Histidine kinase-like ATPase, C-terminal domain"/>
    <property type="match status" value="1"/>
</dbReference>
<dbReference type="AlphaFoldDB" id="A0A221KEZ2"/>
<sequence>MPPMSTPSTPPGHISTWQMLGVTQGVCVGIAVFLSLLGGAFVVNLIYSLLIGNCCSIFINLGRWGLARWRLHRHANGLVLRQASNVGVFGDAFPSPQPLSPKGALKAFLPRPLGERAGVRGQHASDDMTREDCWREAATLGWPGWRWGIPLTLIGGLLGYGLGAWLASQLVELLFGLPLHAQPHPHHGPSWQGWLAILAISLTASAGVTAYFYSRARLAASEAHAETAARTAAQTQLRLLQSQLEPHMLFNTLANLRALIGIDPERAQAMLDQLIAFLRATLSASQATLHPLQAEFDRLADYLALMQVRMGARLNVTLTLPPELAAHPVPPLLLQPLVENAIQHGLEPLRRGGHITVSASTEPAGMLRLQVQDSGAGLNPEAPRRAGSGFGTHQIRERLATLYGPSAQLVLTNVPTGGTLATVTLPLTPPTVAPEAAHAHRPDR</sequence>
<dbReference type="PROSITE" id="PS50109">
    <property type="entry name" value="HIS_KIN"/>
    <property type="match status" value="1"/>
</dbReference>
<protein>
    <recommendedName>
        <fullName evidence="2">Histidine kinase domain-containing protein</fullName>
    </recommendedName>
</protein>
<dbReference type="InterPro" id="IPR010559">
    <property type="entry name" value="Sig_transdc_His_kin_internal"/>
</dbReference>
<organism evidence="3 4">
    <name type="scientific">Vitreoscilla filiformis</name>
    <dbReference type="NCBI Taxonomy" id="63"/>
    <lineage>
        <taxon>Bacteria</taxon>
        <taxon>Pseudomonadati</taxon>
        <taxon>Pseudomonadota</taxon>
        <taxon>Betaproteobacteria</taxon>
        <taxon>Neisseriales</taxon>
        <taxon>Neisseriaceae</taxon>
        <taxon>Vitreoscilla</taxon>
    </lineage>
</organism>
<feature type="domain" description="Histidine kinase" evidence="2">
    <location>
        <begin position="221"/>
        <end position="429"/>
    </location>
</feature>
<name>A0A221KEZ2_VITFI</name>
<feature type="transmembrane region" description="Helical" evidence="1">
    <location>
        <begin position="151"/>
        <end position="171"/>
    </location>
</feature>
<dbReference type="PANTHER" id="PTHR34220">
    <property type="entry name" value="SENSOR HISTIDINE KINASE YPDA"/>
    <property type="match status" value="1"/>
</dbReference>
<dbReference type="GO" id="GO:0016020">
    <property type="term" value="C:membrane"/>
    <property type="evidence" value="ECO:0007669"/>
    <property type="project" value="InterPro"/>
</dbReference>
<dbReference type="InterPro" id="IPR050640">
    <property type="entry name" value="Bact_2-comp_sensor_kinase"/>
</dbReference>
<keyword evidence="1" id="KW-0812">Transmembrane</keyword>
<keyword evidence="1" id="KW-1133">Transmembrane helix</keyword>
<dbReference type="Pfam" id="PF06580">
    <property type="entry name" value="His_kinase"/>
    <property type="match status" value="1"/>
</dbReference>
<dbReference type="InterPro" id="IPR036890">
    <property type="entry name" value="HATPase_C_sf"/>
</dbReference>
<dbReference type="PANTHER" id="PTHR34220:SF9">
    <property type="entry name" value="SIGNAL TRANSDUCTION HISTIDINE KINASE INTERNAL REGION DOMAIN-CONTAINING PROTEIN"/>
    <property type="match status" value="1"/>
</dbReference>
<dbReference type="InterPro" id="IPR005467">
    <property type="entry name" value="His_kinase_dom"/>
</dbReference>
<reference evidence="3 4" key="1">
    <citation type="submission" date="2017-07" db="EMBL/GenBank/DDBJ databases">
        <title>Complete Genome Sequence of the cosmetic ferment Vitreoscilla filiformis (ATCC15551).</title>
        <authorList>
            <person name="Contreras S."/>
            <person name="Sagory-Zalkind P."/>
            <person name="Blanquart H."/>
            <person name="Iltis A."/>
            <person name="Morand S.C."/>
        </authorList>
    </citation>
    <scope>NUCLEOTIDE SEQUENCE [LARGE SCALE GENOMIC DNA]</scope>
    <source>
        <strain evidence="3 4">ATCC 15551</strain>
    </source>
</reference>
<dbReference type="EMBL" id="CP022423">
    <property type="protein sequence ID" value="ASM77545.1"/>
    <property type="molecule type" value="Genomic_DNA"/>
</dbReference>
<evidence type="ECO:0000313" key="3">
    <source>
        <dbReference type="EMBL" id="ASM77545.1"/>
    </source>
</evidence>
<dbReference type="SUPFAM" id="SSF55874">
    <property type="entry name" value="ATPase domain of HSP90 chaperone/DNA topoisomerase II/histidine kinase"/>
    <property type="match status" value="1"/>
</dbReference>
<dbReference type="KEGG" id="vff:VITFI_CDS1767"/>
<keyword evidence="4" id="KW-1185">Reference proteome</keyword>
<dbReference type="SMART" id="SM00387">
    <property type="entry name" value="HATPase_c"/>
    <property type="match status" value="1"/>
</dbReference>
<accession>A0A221KEZ2</accession>
<evidence type="ECO:0000313" key="4">
    <source>
        <dbReference type="Proteomes" id="UP000199729"/>
    </source>
</evidence>
<dbReference type="Proteomes" id="UP000199729">
    <property type="component" value="Chromosome"/>
</dbReference>
<dbReference type="GO" id="GO:0000155">
    <property type="term" value="F:phosphorelay sensor kinase activity"/>
    <property type="evidence" value="ECO:0007669"/>
    <property type="project" value="InterPro"/>
</dbReference>